<keyword evidence="2" id="KW-1185">Reference proteome</keyword>
<reference evidence="2" key="1">
    <citation type="journal article" date="2013" name="Genetics">
        <title>The draft genome and transcriptome of Panagrellus redivivus are shaped by the harsh demands of a free-living lifestyle.</title>
        <authorList>
            <person name="Srinivasan J."/>
            <person name="Dillman A.R."/>
            <person name="Macchietto M.G."/>
            <person name="Heikkinen L."/>
            <person name="Lakso M."/>
            <person name="Fracchia K.M."/>
            <person name="Antoshechkin I."/>
            <person name="Mortazavi A."/>
            <person name="Wong G."/>
            <person name="Sternberg P.W."/>
        </authorList>
    </citation>
    <scope>NUCLEOTIDE SEQUENCE [LARGE SCALE GENOMIC DNA]</scope>
    <source>
        <strain evidence="2">MT8872</strain>
    </source>
</reference>
<feature type="compositionally biased region" description="Basic residues" evidence="1">
    <location>
        <begin position="54"/>
        <end position="64"/>
    </location>
</feature>
<feature type="compositionally biased region" description="Basic and acidic residues" evidence="1">
    <location>
        <begin position="142"/>
        <end position="163"/>
    </location>
</feature>
<organism evidence="2 3">
    <name type="scientific">Panagrellus redivivus</name>
    <name type="common">Microworm</name>
    <dbReference type="NCBI Taxonomy" id="6233"/>
    <lineage>
        <taxon>Eukaryota</taxon>
        <taxon>Metazoa</taxon>
        <taxon>Ecdysozoa</taxon>
        <taxon>Nematoda</taxon>
        <taxon>Chromadorea</taxon>
        <taxon>Rhabditida</taxon>
        <taxon>Tylenchina</taxon>
        <taxon>Panagrolaimomorpha</taxon>
        <taxon>Panagrolaimoidea</taxon>
        <taxon>Panagrolaimidae</taxon>
        <taxon>Panagrellus</taxon>
    </lineage>
</organism>
<dbReference type="AlphaFoldDB" id="A0A7E4UMK4"/>
<evidence type="ECO:0000256" key="1">
    <source>
        <dbReference type="SAM" id="MobiDB-lite"/>
    </source>
</evidence>
<feature type="region of interest" description="Disordered" evidence="1">
    <location>
        <begin position="50"/>
        <end position="97"/>
    </location>
</feature>
<dbReference type="WBParaSite" id="Pan_g10274.t1">
    <property type="protein sequence ID" value="Pan_g10274.t1"/>
    <property type="gene ID" value="Pan_g10274"/>
</dbReference>
<accession>A0A7E4UMK4</accession>
<dbReference type="Proteomes" id="UP000492821">
    <property type="component" value="Unassembled WGS sequence"/>
</dbReference>
<protein>
    <submittedName>
        <fullName evidence="3">Ribosome biogenesis protein NOP53</fullName>
    </submittedName>
</protein>
<name>A0A7E4UMK4_PANRE</name>
<feature type="region of interest" description="Disordered" evidence="1">
    <location>
        <begin position="118"/>
        <end position="163"/>
    </location>
</feature>
<reference evidence="3" key="2">
    <citation type="submission" date="2020-10" db="UniProtKB">
        <authorList>
            <consortium name="WormBaseParasite"/>
        </authorList>
    </citation>
    <scope>IDENTIFICATION</scope>
</reference>
<sequence length="163" mass="18618">MTRAPTHRIKKFGVKLNNKTIKKRFVKKQGKTDVTAMEVDEGTAMTLVEEAQKQKTKKETKRRVQPTAEESLPSIADAPEGEEDEAKPKRPQKIVEGRIRTNDLPLVVNIKAKRLRNAKPSPFSNATVFPTRRMTKKQLRKRVNEARREERAAERVAKAMDTS</sequence>
<proteinExistence type="predicted"/>
<evidence type="ECO:0000313" key="2">
    <source>
        <dbReference type="Proteomes" id="UP000492821"/>
    </source>
</evidence>
<evidence type="ECO:0000313" key="3">
    <source>
        <dbReference type="WBParaSite" id="Pan_g10274.t1"/>
    </source>
</evidence>